<dbReference type="EC" id="3.1.3.48" evidence="4"/>
<gene>
    <name evidence="25" type="ORF">LGLO00237_LOCUS33010</name>
</gene>
<sequence>MSAPPNEKSPRLRGKPASISLGRTPVSVSFQKSPKSPRSARSEASSPMSQNSDGYISKTLGLGEIDEEGHTSDTDKEDEAYALKVRKAIKLEKEKEKTAKEVEELERKLREENNRQKLELLRRKYRNSKRHVTVLETQIQSIMTASKETPTASLRITAHNTGPGAKRMPWVRAVFDYKPVGKKGHTFFQYDEIIEVLDEDVKIEQPKRPAKMDFVSFLTSYEDEEEDKEDVRIMRGRVIGSDPVRVGLFPSSYVRNVTEVASDYSRPDEKRQKTVLGLVRSQVSKKKRRFMADGFDLDLSYITPKIIAMGIPASDMSAFYRNNLDEVIKFLEHFHKDHYQLYNLCDDRSYPTKKFHDRVVQYGFEDHNPCPFDMMEPFCRHLHQYLAMHEKNVAAIHCKAGKGRTGLMISAYLIYNKQHQDSFSALRYFAVKRTKNCKGVTIPSQMRYVDYFRRYLEMKRTPSRLKIPRQKSVGIISIALSPFPKHLKEGYCTFNVDQFSTCELTGVNKLKSVKNKDRIDVKEGSRPPDAVLKNLVHSSKVMKKITPIIDSKAAMWMVRGSGEELVVDDDVRVTFVFRGRYSMKRKKVFQAWFNTRFLDFNLRGEATLRLQKSQIDKICKDLKHKVVPENFTMTIHFQAS</sequence>
<dbReference type="SUPFAM" id="SSF52799">
    <property type="entry name" value="(Phosphotyrosine protein) phosphatases II"/>
    <property type="match status" value="1"/>
</dbReference>
<dbReference type="Pfam" id="PF10409">
    <property type="entry name" value="PTEN_C2"/>
    <property type="match status" value="1"/>
</dbReference>
<keyword evidence="8" id="KW-0904">Protein phosphatase</keyword>
<comment type="catalytic activity">
    <reaction evidence="10">
        <text>1,2-dihexadecanoyl-sn-glycero-3-phospho-(1D-myo-inositol-3,4,5-trisphosphate) + H2O = 1,2-dihexadecanoyl-sn-glycero-3-phospho-(1D-myo-inositol-4,5-bisphosphate) + phosphate</text>
        <dbReference type="Rhea" id="RHEA:43560"/>
        <dbReference type="ChEBI" id="CHEBI:15377"/>
        <dbReference type="ChEBI" id="CHEBI:43474"/>
        <dbReference type="ChEBI" id="CHEBI:83420"/>
        <dbReference type="ChEBI" id="CHEBI:83423"/>
    </reaction>
    <physiologicalReaction direction="left-to-right" evidence="10">
        <dbReference type="Rhea" id="RHEA:43561"/>
    </physiologicalReaction>
</comment>
<comment type="catalytic activity">
    <reaction evidence="14">
        <text>a 1,2-diacyl-sn-glycero-3-phospho-(1D-myo-inositol-3,4,5-trisphosphate) + H2O = a 1,2-diacyl-sn-glycero-3-phospho-(1D-myo-inositol-4,5-bisphosphate) + phosphate</text>
        <dbReference type="Rhea" id="RHEA:25017"/>
        <dbReference type="ChEBI" id="CHEBI:15377"/>
        <dbReference type="ChEBI" id="CHEBI:43474"/>
        <dbReference type="ChEBI" id="CHEBI:57836"/>
        <dbReference type="ChEBI" id="CHEBI:58456"/>
        <dbReference type="EC" id="3.1.3.67"/>
    </reaction>
    <physiologicalReaction direction="left-to-right" evidence="14">
        <dbReference type="Rhea" id="RHEA:25018"/>
    </physiologicalReaction>
</comment>
<accession>A0A7S3ZEV4</accession>
<dbReference type="Gene3D" id="2.60.40.1110">
    <property type="match status" value="1"/>
</dbReference>
<comment type="catalytic activity">
    <reaction evidence="15">
        <text>1D-myo-inositol 1,3,4,5,6-pentakisphosphate + H2O = 1D-myo-inositol 1,4,5,6-tetrakisphosphate + phosphate</text>
        <dbReference type="Rhea" id="RHEA:77143"/>
        <dbReference type="ChEBI" id="CHEBI:15377"/>
        <dbReference type="ChEBI" id="CHEBI:43474"/>
        <dbReference type="ChEBI" id="CHEBI:57627"/>
        <dbReference type="ChEBI" id="CHEBI:57733"/>
    </reaction>
    <physiologicalReaction direction="left-to-right" evidence="15">
        <dbReference type="Rhea" id="RHEA:77144"/>
    </physiologicalReaction>
</comment>
<evidence type="ECO:0000256" key="19">
    <source>
        <dbReference type="ARBA" id="ARBA00051341"/>
    </source>
</evidence>
<evidence type="ECO:0000259" key="24">
    <source>
        <dbReference type="PROSITE" id="PS51182"/>
    </source>
</evidence>
<keyword evidence="20" id="KW-0175">Coiled coil</keyword>
<comment type="catalytic activity">
    <reaction evidence="11">
        <text>1,2-dioctanoyl-sn-glycero-3-phospho-(1D-myo-inositol-3,4,5-trisphosphate) + H2O = 1,2-dioctanoyl-sn-glycero-3-phospho-(1D-myo-inositol-4,5-bisphosphate) + phosphate</text>
        <dbReference type="Rhea" id="RHEA:43552"/>
        <dbReference type="ChEBI" id="CHEBI:15377"/>
        <dbReference type="ChEBI" id="CHEBI:43474"/>
        <dbReference type="ChEBI" id="CHEBI:83416"/>
        <dbReference type="ChEBI" id="CHEBI:83419"/>
    </reaction>
    <physiologicalReaction direction="left-to-right" evidence="11">
        <dbReference type="Rhea" id="RHEA:43553"/>
    </physiologicalReaction>
</comment>
<dbReference type="AlphaFoldDB" id="A0A7S3ZEV4"/>
<feature type="domain" description="C2 tensin-type" evidence="24">
    <location>
        <begin position="470"/>
        <end position="640"/>
    </location>
</feature>
<keyword evidence="6" id="KW-0963">Cytoplasm</keyword>
<protein>
    <recommendedName>
        <fullName evidence="12">Phosphatidylinositol 3,4,5-trisphosphate 3-phosphatase and dual-specificity protein phosphatase PTEN</fullName>
        <ecNumber evidence="5">3.1.3.16</ecNumber>
        <ecNumber evidence="4">3.1.3.48</ecNumber>
        <ecNumber evidence="3">3.1.3.67</ecNumber>
    </recommendedName>
    <alternativeName>
        <fullName evidence="16">Inositol polyphosphate 3-phosphatase</fullName>
    </alternativeName>
</protein>
<keyword evidence="7" id="KW-0378">Hydrolase</keyword>
<evidence type="ECO:0000256" key="11">
    <source>
        <dbReference type="ARBA" id="ARBA00034268"/>
    </source>
</evidence>
<proteinExistence type="inferred from homology"/>
<evidence type="ECO:0000256" key="3">
    <source>
        <dbReference type="ARBA" id="ARBA00013015"/>
    </source>
</evidence>
<evidence type="ECO:0000256" key="20">
    <source>
        <dbReference type="SAM" id="Coils"/>
    </source>
</evidence>
<dbReference type="InterPro" id="IPR035892">
    <property type="entry name" value="C2_domain_sf"/>
</dbReference>
<dbReference type="CDD" id="cd14509">
    <property type="entry name" value="PTP_PTEN"/>
    <property type="match status" value="1"/>
</dbReference>
<dbReference type="PROSITE" id="PS51182">
    <property type="entry name" value="C2_TENSIN"/>
    <property type="match status" value="1"/>
</dbReference>
<evidence type="ECO:0000256" key="12">
    <source>
        <dbReference type="ARBA" id="ARBA00034338"/>
    </source>
</evidence>
<dbReference type="PANTHER" id="PTHR12305:SF81">
    <property type="entry name" value="PHOSPHATIDYLINOSITOL 3,4,5-TRISPHOSPHATE 3-PHOSPHATASE AND DUAL-SPECIFICITY PROTEIN PHOSPHATASE PTEN"/>
    <property type="match status" value="1"/>
</dbReference>
<evidence type="ECO:0000256" key="13">
    <source>
        <dbReference type="ARBA" id="ARBA00043734"/>
    </source>
</evidence>
<evidence type="ECO:0000256" key="2">
    <source>
        <dbReference type="ARBA" id="ARBA00007881"/>
    </source>
</evidence>
<comment type="similarity">
    <text evidence="2">Belongs to the PTEN phosphatase protein family.</text>
</comment>
<dbReference type="InterPro" id="IPR051281">
    <property type="entry name" value="Dual-spec_lipid-protein_phosph"/>
</dbReference>
<dbReference type="Pfam" id="PF22785">
    <property type="entry name" value="Tc-R-P"/>
    <property type="match status" value="1"/>
</dbReference>
<evidence type="ECO:0000259" key="23">
    <source>
        <dbReference type="PROSITE" id="PS51181"/>
    </source>
</evidence>
<dbReference type="PROSITE" id="PS50056">
    <property type="entry name" value="TYR_PHOSPHATASE_2"/>
    <property type="match status" value="1"/>
</dbReference>
<dbReference type="EMBL" id="HBIV01047468">
    <property type="protein sequence ID" value="CAE0681223.1"/>
    <property type="molecule type" value="Transcribed_RNA"/>
</dbReference>
<dbReference type="PROSITE" id="PS00383">
    <property type="entry name" value="TYR_PHOSPHATASE_1"/>
    <property type="match status" value="1"/>
</dbReference>
<dbReference type="EC" id="3.1.3.67" evidence="3"/>
<dbReference type="GO" id="GO:0004722">
    <property type="term" value="F:protein serine/threonine phosphatase activity"/>
    <property type="evidence" value="ECO:0007669"/>
    <property type="project" value="UniProtKB-EC"/>
</dbReference>
<evidence type="ECO:0000256" key="15">
    <source>
        <dbReference type="ARBA" id="ARBA00043762"/>
    </source>
</evidence>
<dbReference type="GO" id="GO:0050793">
    <property type="term" value="P:regulation of developmental process"/>
    <property type="evidence" value="ECO:0007669"/>
    <property type="project" value="UniProtKB-ARBA"/>
</dbReference>
<evidence type="ECO:0000256" key="1">
    <source>
        <dbReference type="ARBA" id="ARBA00004496"/>
    </source>
</evidence>
<comment type="subcellular location">
    <subcellularLocation>
        <location evidence="1">Cytoplasm</location>
    </subcellularLocation>
</comment>
<comment type="catalytic activity">
    <reaction evidence="17">
        <text>O-phospho-L-seryl-[protein] + H2O = L-seryl-[protein] + phosphate</text>
        <dbReference type="Rhea" id="RHEA:20629"/>
        <dbReference type="Rhea" id="RHEA-COMP:9863"/>
        <dbReference type="Rhea" id="RHEA-COMP:11604"/>
        <dbReference type="ChEBI" id="CHEBI:15377"/>
        <dbReference type="ChEBI" id="CHEBI:29999"/>
        <dbReference type="ChEBI" id="CHEBI:43474"/>
        <dbReference type="ChEBI" id="CHEBI:83421"/>
        <dbReference type="EC" id="3.1.3.16"/>
    </reaction>
    <physiologicalReaction direction="left-to-right" evidence="17">
        <dbReference type="Rhea" id="RHEA:20630"/>
    </physiologicalReaction>
</comment>
<dbReference type="PANTHER" id="PTHR12305">
    <property type="entry name" value="PHOSPHATASE WITH HOMOLOGY TO TENSIN"/>
    <property type="match status" value="1"/>
</dbReference>
<evidence type="ECO:0000256" key="7">
    <source>
        <dbReference type="ARBA" id="ARBA00022801"/>
    </source>
</evidence>
<reference evidence="25" key="1">
    <citation type="submission" date="2021-01" db="EMBL/GenBank/DDBJ databases">
        <authorList>
            <person name="Corre E."/>
            <person name="Pelletier E."/>
            <person name="Niang G."/>
            <person name="Scheremetjew M."/>
            <person name="Finn R."/>
            <person name="Kale V."/>
            <person name="Holt S."/>
            <person name="Cochrane G."/>
            <person name="Meng A."/>
            <person name="Brown T."/>
            <person name="Cohen L."/>
        </authorList>
    </citation>
    <scope>NUCLEOTIDE SEQUENCE</scope>
    <source>
        <strain evidence="25">CCCM811</strain>
    </source>
</reference>
<feature type="domain" description="Phosphatase tensin-type" evidence="23">
    <location>
        <begin position="288"/>
        <end position="459"/>
    </location>
</feature>
<evidence type="ECO:0000256" key="14">
    <source>
        <dbReference type="ARBA" id="ARBA00043760"/>
    </source>
</evidence>
<comment type="catalytic activity">
    <reaction evidence="18">
        <text>O-phospho-L-threonyl-[protein] + H2O = L-threonyl-[protein] + phosphate</text>
        <dbReference type="Rhea" id="RHEA:47004"/>
        <dbReference type="Rhea" id="RHEA-COMP:11060"/>
        <dbReference type="Rhea" id="RHEA-COMP:11605"/>
        <dbReference type="ChEBI" id="CHEBI:15377"/>
        <dbReference type="ChEBI" id="CHEBI:30013"/>
        <dbReference type="ChEBI" id="CHEBI:43474"/>
        <dbReference type="ChEBI" id="CHEBI:61977"/>
        <dbReference type="EC" id="3.1.3.16"/>
    </reaction>
    <physiologicalReaction direction="left-to-right" evidence="18">
        <dbReference type="Rhea" id="RHEA:47005"/>
    </physiologicalReaction>
</comment>
<dbReference type="GO" id="GO:0016314">
    <property type="term" value="F:phosphatidylinositol-3,4,5-trisphosphate 3-phosphatase activity"/>
    <property type="evidence" value="ECO:0007669"/>
    <property type="project" value="UniProtKB-EC"/>
</dbReference>
<feature type="coiled-coil region" evidence="20">
    <location>
        <begin position="88"/>
        <end position="122"/>
    </location>
</feature>
<feature type="domain" description="Tyrosine specific protein phosphatases" evidence="22">
    <location>
        <begin position="376"/>
        <end position="433"/>
    </location>
</feature>
<evidence type="ECO:0000256" key="5">
    <source>
        <dbReference type="ARBA" id="ARBA00013081"/>
    </source>
</evidence>
<dbReference type="InterPro" id="IPR029023">
    <property type="entry name" value="Tensin_phosphatase"/>
</dbReference>
<dbReference type="SUPFAM" id="SSF49562">
    <property type="entry name" value="C2 domain (Calcium/lipid-binding domain, CaLB)"/>
    <property type="match status" value="1"/>
</dbReference>
<comment type="catalytic activity">
    <reaction evidence="19">
        <text>O-phospho-L-tyrosyl-[protein] + H2O = L-tyrosyl-[protein] + phosphate</text>
        <dbReference type="Rhea" id="RHEA:10684"/>
        <dbReference type="Rhea" id="RHEA-COMP:10136"/>
        <dbReference type="Rhea" id="RHEA-COMP:20101"/>
        <dbReference type="ChEBI" id="CHEBI:15377"/>
        <dbReference type="ChEBI" id="CHEBI:43474"/>
        <dbReference type="ChEBI" id="CHEBI:46858"/>
        <dbReference type="ChEBI" id="CHEBI:61978"/>
        <dbReference type="EC" id="3.1.3.48"/>
    </reaction>
    <physiologicalReaction direction="left-to-right" evidence="19">
        <dbReference type="Rhea" id="RHEA:10685"/>
    </physiologicalReaction>
</comment>
<organism evidence="25">
    <name type="scientific">Lotharella globosa</name>
    <dbReference type="NCBI Taxonomy" id="91324"/>
    <lineage>
        <taxon>Eukaryota</taxon>
        <taxon>Sar</taxon>
        <taxon>Rhizaria</taxon>
        <taxon>Cercozoa</taxon>
        <taxon>Chlorarachniophyceae</taxon>
        <taxon>Lotharella</taxon>
    </lineage>
</organism>
<evidence type="ECO:0000256" key="9">
    <source>
        <dbReference type="ARBA" id="ARBA00023098"/>
    </source>
</evidence>
<dbReference type="Gene3D" id="2.30.30.40">
    <property type="entry name" value="SH3 Domains"/>
    <property type="match status" value="1"/>
</dbReference>
<keyword evidence="9" id="KW-0443">Lipid metabolism</keyword>
<name>A0A7S3ZEV4_9EUKA</name>
<evidence type="ECO:0000256" key="21">
    <source>
        <dbReference type="SAM" id="MobiDB-lite"/>
    </source>
</evidence>
<dbReference type="InterPro" id="IPR016130">
    <property type="entry name" value="Tyr_Pase_AS"/>
</dbReference>
<comment type="catalytic activity">
    <reaction evidence="13">
        <text>1D-myo-inositol 1,3,4,5-tetrakisphosphate + H2O = 1D-myo-inositol 1,4,5-trisphosphate + phosphate</text>
        <dbReference type="Rhea" id="RHEA:77155"/>
        <dbReference type="ChEBI" id="CHEBI:15377"/>
        <dbReference type="ChEBI" id="CHEBI:43474"/>
        <dbReference type="ChEBI" id="CHEBI:57895"/>
        <dbReference type="ChEBI" id="CHEBI:203600"/>
    </reaction>
    <physiologicalReaction direction="left-to-right" evidence="13">
        <dbReference type="Rhea" id="RHEA:77156"/>
    </physiologicalReaction>
</comment>
<dbReference type="InterPro" id="IPR029021">
    <property type="entry name" value="Prot-tyrosine_phosphatase-like"/>
</dbReference>
<evidence type="ECO:0000256" key="10">
    <source>
        <dbReference type="ARBA" id="ARBA00034256"/>
    </source>
</evidence>
<dbReference type="GO" id="GO:0004725">
    <property type="term" value="F:protein tyrosine phosphatase activity"/>
    <property type="evidence" value="ECO:0007669"/>
    <property type="project" value="UniProtKB-EC"/>
</dbReference>
<dbReference type="GO" id="GO:0006629">
    <property type="term" value="P:lipid metabolic process"/>
    <property type="evidence" value="ECO:0007669"/>
    <property type="project" value="UniProtKB-KW"/>
</dbReference>
<evidence type="ECO:0000259" key="22">
    <source>
        <dbReference type="PROSITE" id="PS50056"/>
    </source>
</evidence>
<evidence type="ECO:0000256" key="8">
    <source>
        <dbReference type="ARBA" id="ARBA00022912"/>
    </source>
</evidence>
<feature type="region of interest" description="Disordered" evidence="21">
    <location>
        <begin position="1"/>
        <end position="77"/>
    </location>
</feature>
<evidence type="ECO:0000256" key="4">
    <source>
        <dbReference type="ARBA" id="ARBA00013064"/>
    </source>
</evidence>
<evidence type="ECO:0000256" key="17">
    <source>
        <dbReference type="ARBA" id="ARBA00047986"/>
    </source>
</evidence>
<dbReference type="PROSITE" id="PS51181">
    <property type="entry name" value="PPASE_TENSIN"/>
    <property type="match status" value="1"/>
</dbReference>
<dbReference type="GO" id="GO:0042995">
    <property type="term" value="C:cell projection"/>
    <property type="evidence" value="ECO:0007669"/>
    <property type="project" value="UniProtKB-ARBA"/>
</dbReference>
<dbReference type="GO" id="GO:0005829">
    <property type="term" value="C:cytosol"/>
    <property type="evidence" value="ECO:0007669"/>
    <property type="project" value="TreeGrafter"/>
</dbReference>
<dbReference type="InterPro" id="IPR045101">
    <property type="entry name" value="PTP_PTEN"/>
</dbReference>
<dbReference type="InterPro" id="IPR000387">
    <property type="entry name" value="Tyr_Pase_dom"/>
</dbReference>
<evidence type="ECO:0000256" key="6">
    <source>
        <dbReference type="ARBA" id="ARBA00022490"/>
    </source>
</evidence>
<dbReference type="Gene3D" id="3.90.190.10">
    <property type="entry name" value="Protein tyrosine phosphatase superfamily"/>
    <property type="match status" value="1"/>
</dbReference>
<feature type="compositionally biased region" description="Low complexity" evidence="21">
    <location>
        <begin position="32"/>
        <end position="49"/>
    </location>
</feature>
<dbReference type="SMART" id="SM01326">
    <property type="entry name" value="PTEN_C2"/>
    <property type="match status" value="1"/>
</dbReference>
<evidence type="ECO:0000256" key="16">
    <source>
        <dbReference type="ARBA" id="ARBA00044309"/>
    </source>
</evidence>
<dbReference type="InterPro" id="IPR014020">
    <property type="entry name" value="Tensin_C2-dom"/>
</dbReference>
<evidence type="ECO:0000256" key="18">
    <source>
        <dbReference type="ARBA" id="ARBA00048832"/>
    </source>
</evidence>
<dbReference type="EC" id="3.1.3.16" evidence="5"/>
<evidence type="ECO:0000313" key="25">
    <source>
        <dbReference type="EMBL" id="CAE0681223.1"/>
    </source>
</evidence>